<evidence type="ECO:0000256" key="2">
    <source>
        <dbReference type="ARBA" id="ARBA00001971"/>
    </source>
</evidence>
<comment type="similarity">
    <text evidence="4">Belongs to the heme-copper respiratory oxidase family.</text>
</comment>
<dbReference type="EMBL" id="SGJD01002244">
    <property type="protein sequence ID" value="KAB0396177.1"/>
    <property type="molecule type" value="Genomic_DNA"/>
</dbReference>
<dbReference type="Gene3D" id="1.20.210.10">
    <property type="entry name" value="Cytochrome c oxidase-like, subunit I domain"/>
    <property type="match status" value="1"/>
</dbReference>
<dbReference type="InterPro" id="IPR023616">
    <property type="entry name" value="Cyt_c_oxase-like_su1_dom"/>
</dbReference>
<dbReference type="GO" id="GO:0005739">
    <property type="term" value="C:mitochondrion"/>
    <property type="evidence" value="ECO:0007669"/>
    <property type="project" value="GOC"/>
</dbReference>
<evidence type="ECO:0000256" key="9">
    <source>
        <dbReference type="ARBA" id="ARBA00032715"/>
    </source>
</evidence>
<dbReference type="SUPFAM" id="SSF81442">
    <property type="entry name" value="Cytochrome c oxidase subunit I-like"/>
    <property type="match status" value="1"/>
</dbReference>
<evidence type="ECO:0000256" key="3">
    <source>
        <dbReference type="ARBA" id="ARBA00004673"/>
    </source>
</evidence>
<dbReference type="GO" id="GO:0016020">
    <property type="term" value="C:membrane"/>
    <property type="evidence" value="ECO:0007669"/>
    <property type="project" value="InterPro"/>
</dbReference>
<dbReference type="GO" id="GO:0020037">
    <property type="term" value="F:heme binding"/>
    <property type="evidence" value="ECO:0007669"/>
    <property type="project" value="InterPro"/>
</dbReference>
<feature type="transmembrane region" description="Helical" evidence="10">
    <location>
        <begin position="44"/>
        <end position="63"/>
    </location>
</feature>
<name>A0A643C7G8_BALPH</name>
<dbReference type="GO" id="GO:0006123">
    <property type="term" value="P:mitochondrial electron transport, cytochrome c to oxygen"/>
    <property type="evidence" value="ECO:0007669"/>
    <property type="project" value="TreeGrafter"/>
</dbReference>
<dbReference type="GO" id="GO:0004129">
    <property type="term" value="F:cytochrome-c oxidase activity"/>
    <property type="evidence" value="ECO:0007669"/>
    <property type="project" value="UniProtKB-EC"/>
</dbReference>
<feature type="transmembrane region" description="Helical" evidence="10">
    <location>
        <begin position="250"/>
        <end position="267"/>
    </location>
</feature>
<keyword evidence="13" id="KW-1185">Reference proteome</keyword>
<evidence type="ECO:0000256" key="5">
    <source>
        <dbReference type="ARBA" id="ARBA00012949"/>
    </source>
</evidence>
<dbReference type="OrthoDB" id="10002679at2759"/>
<comment type="pathway">
    <text evidence="3">Energy metabolism; oxidative phosphorylation.</text>
</comment>
<feature type="domain" description="Cytochrome oxidase subunit I profile" evidence="11">
    <location>
        <begin position="104"/>
        <end position="220"/>
    </location>
</feature>
<accession>A0A643C7G8</accession>
<sequence>LIKKFNPRVKEASTKYFLTQAITSILADEEVLTKPHYKKSAYSSIGYIAIALLNLYMINLLYITNHNPYKNSSYISLPNTTVCLIHPTSGHTITLVIPSSSSQNHFIVEVIRFYINIYSDFFGHPDFYILLLPGFRIISYTIKYYLGKKEPLGVGIDVDMSMYYISYSNYCHPHRSKIGLTEIVIANSSLDSVFHDTCYAAGHFHYILSIEAVFTIIRGFAIDSTQPEQSFILQLNLCIYNMKYHLIHRFISLTAVIPVIFIIRQAFTSKQEVSVVELTTSNLK</sequence>
<evidence type="ECO:0000313" key="12">
    <source>
        <dbReference type="EMBL" id="KAB0396177.1"/>
    </source>
</evidence>
<dbReference type="InterPro" id="IPR000883">
    <property type="entry name" value="Cyt_C_Oxase_1"/>
</dbReference>
<keyword evidence="10" id="KW-0812">Transmembrane</keyword>
<feature type="transmembrane region" description="Helical" evidence="10">
    <location>
        <begin position="127"/>
        <end position="146"/>
    </location>
</feature>
<dbReference type="PANTHER" id="PTHR10422">
    <property type="entry name" value="CYTOCHROME C OXIDASE SUBUNIT 1"/>
    <property type="match status" value="1"/>
</dbReference>
<keyword evidence="7" id="KW-0186">Copper</keyword>
<evidence type="ECO:0000313" key="13">
    <source>
        <dbReference type="Proteomes" id="UP000437017"/>
    </source>
</evidence>
<comment type="caution">
    <text evidence="12">The sequence shown here is derived from an EMBL/GenBank/DDBJ whole genome shotgun (WGS) entry which is preliminary data.</text>
</comment>
<reference evidence="12 13" key="1">
    <citation type="journal article" date="2019" name="PLoS ONE">
        <title>Genomic analyses reveal an absence of contemporary introgressive admixture between fin whales and blue whales, despite known hybrids.</title>
        <authorList>
            <person name="Westbury M.V."/>
            <person name="Petersen B."/>
            <person name="Lorenzen E.D."/>
        </authorList>
    </citation>
    <scope>NUCLEOTIDE SEQUENCE [LARGE SCALE GENOMIC DNA]</scope>
    <source>
        <strain evidence="12">FinWhale-01</strain>
    </source>
</reference>
<dbReference type="Proteomes" id="UP000437017">
    <property type="component" value="Unassembled WGS sequence"/>
</dbReference>
<comment type="cofactor">
    <cofactor evidence="2">
        <name>heme</name>
        <dbReference type="ChEBI" id="CHEBI:30413"/>
    </cofactor>
</comment>
<dbReference type="GO" id="GO:0015990">
    <property type="term" value="P:electron transport coupled proton transport"/>
    <property type="evidence" value="ECO:0007669"/>
    <property type="project" value="TreeGrafter"/>
</dbReference>
<gene>
    <name evidence="12" type="ORF">E2I00_000105</name>
</gene>
<dbReference type="PANTHER" id="PTHR10422:SF18">
    <property type="entry name" value="CYTOCHROME C OXIDASE SUBUNIT 1"/>
    <property type="match status" value="1"/>
</dbReference>
<protein>
    <recommendedName>
        <fullName evidence="6">Cytochrome c oxidase subunit 1</fullName>
        <ecNumber evidence="5">7.1.1.9</ecNumber>
    </recommendedName>
    <alternativeName>
        <fullName evidence="9">Cytochrome c oxidase polypeptide I</fullName>
    </alternativeName>
</protein>
<evidence type="ECO:0000256" key="10">
    <source>
        <dbReference type="SAM" id="Phobius"/>
    </source>
</evidence>
<evidence type="ECO:0000256" key="6">
    <source>
        <dbReference type="ARBA" id="ARBA00015947"/>
    </source>
</evidence>
<dbReference type="PROSITE" id="PS50855">
    <property type="entry name" value="COX1"/>
    <property type="match status" value="1"/>
</dbReference>
<evidence type="ECO:0000256" key="8">
    <source>
        <dbReference type="ARBA" id="ARBA00023053"/>
    </source>
</evidence>
<feature type="non-terminal residue" evidence="12">
    <location>
        <position position="1"/>
    </location>
</feature>
<evidence type="ECO:0000256" key="4">
    <source>
        <dbReference type="ARBA" id="ARBA00009578"/>
    </source>
</evidence>
<proteinExistence type="inferred from homology"/>
<keyword evidence="10" id="KW-1133">Transmembrane helix</keyword>
<dbReference type="AlphaFoldDB" id="A0A643C7G8"/>
<organism evidence="12 13">
    <name type="scientific">Balaenoptera physalus</name>
    <name type="common">Fin whale</name>
    <name type="synonym">Balaena physalus</name>
    <dbReference type="NCBI Taxonomy" id="9770"/>
    <lineage>
        <taxon>Eukaryota</taxon>
        <taxon>Metazoa</taxon>
        <taxon>Chordata</taxon>
        <taxon>Craniata</taxon>
        <taxon>Vertebrata</taxon>
        <taxon>Euteleostomi</taxon>
        <taxon>Mammalia</taxon>
        <taxon>Eutheria</taxon>
        <taxon>Laurasiatheria</taxon>
        <taxon>Artiodactyla</taxon>
        <taxon>Whippomorpha</taxon>
        <taxon>Cetacea</taxon>
        <taxon>Mysticeti</taxon>
        <taxon>Balaenopteridae</taxon>
        <taxon>Balaenoptera</taxon>
    </lineage>
</organism>
<dbReference type="EC" id="7.1.1.9" evidence="5"/>
<evidence type="ECO:0000259" key="11">
    <source>
        <dbReference type="PROSITE" id="PS50855"/>
    </source>
</evidence>
<keyword evidence="10" id="KW-0472">Membrane</keyword>
<keyword evidence="8" id="KW-0915">Sodium</keyword>
<evidence type="ECO:0000256" key="1">
    <source>
        <dbReference type="ARBA" id="ARBA00001935"/>
    </source>
</evidence>
<dbReference type="InterPro" id="IPR036927">
    <property type="entry name" value="Cyt_c_oxase-like_su1_sf"/>
</dbReference>
<evidence type="ECO:0000256" key="7">
    <source>
        <dbReference type="ARBA" id="ARBA00023008"/>
    </source>
</evidence>
<comment type="cofactor">
    <cofactor evidence="1">
        <name>Cu cation</name>
        <dbReference type="ChEBI" id="CHEBI:23378"/>
    </cofactor>
</comment>